<dbReference type="EMBL" id="AAZF01000001">
    <property type="protein sequence ID" value="EDJ93528.1"/>
    <property type="molecule type" value="Genomic_DNA"/>
</dbReference>
<reference evidence="2 3" key="1">
    <citation type="journal article" date="2007" name="Genome Biol.">
        <title>Characterization and modeling of the Haemophilus influenzae core and supragenomes based on the complete genomic sequences of Rd and 12 clinical nontypeable strains.</title>
        <authorList>
            <person name="Hogg J.S."/>
            <person name="Hu F.Z."/>
            <person name="Janto B."/>
            <person name="Boissy R."/>
            <person name="Hayes J."/>
            <person name="Keefe R."/>
            <person name="Post J.C."/>
            <person name="Ehrlich G.D."/>
        </authorList>
    </citation>
    <scope>NUCLEOTIDE SEQUENCE [LARGE SCALE GENOMIC DNA]</scope>
    <source>
        <strain evidence="2">3655</strain>
        <strain evidence="3">NTHi 3655</strain>
    </source>
</reference>
<accession>A0A0H3PF61</accession>
<reference evidence="4" key="2">
    <citation type="submission" date="2021-11" db="EMBL/GenBank/DDBJ databases">
        <authorList>
            <person name="Riesbeck K."/>
        </authorList>
    </citation>
    <scope>NUCLEOTIDE SEQUENCE [LARGE SCALE GENOMIC DNA]</scope>
</reference>
<dbReference type="Proteomes" id="UP000837958">
    <property type="component" value="Chromosome"/>
</dbReference>
<evidence type="ECO:0000313" key="1">
    <source>
        <dbReference type="EMBL" id="CAH0450202.1"/>
    </source>
</evidence>
<gene>
    <name evidence="2" type="ORF">CGSHi3655_06549</name>
    <name evidence="1" type="ORF">KRLU3655_LOCUS278</name>
</gene>
<name>A0A0H3PF61_HAEI3</name>
<dbReference type="InterPro" id="IPR031709">
    <property type="entry name" value="PutAbiC"/>
</dbReference>
<evidence type="ECO:0000313" key="2">
    <source>
        <dbReference type="EMBL" id="EDJ93528.1"/>
    </source>
</evidence>
<dbReference type="AlphaFoldDB" id="A0A0H3PF61"/>
<sequence>MMLSQFNEKLSSLKELDINNIYDLIAINNPEFFYNIRNSVEENDKYSDINMLFINLYRILKFTDETHFEINEKKVYTNILRSYLSRKFLVILGFHLLYKDSSYNNYISYINKYNIFEHIDLKSLEIKMLKNRYLLSSDLLYESSNMNYRIILDYILRKKDGYIFEESNNLYLNFEIIKKDYPYGNTTEKFHEFVEVREKGIGFKFEYDNEDIKIYNYDFIFMHLIANFEPEAFANSLEYRDTTTVYNLYISELKNTYS</sequence>
<proteinExistence type="predicted"/>
<protein>
    <submittedName>
        <fullName evidence="2">Uncharacterized protein</fullName>
    </submittedName>
</protein>
<reference evidence="1" key="3">
    <citation type="submission" date="2024-01" db="EMBL/GenBank/DDBJ databases">
        <authorList>
            <person name="Riesbeck K."/>
        </authorList>
    </citation>
    <scope>NUCLEOTIDE SEQUENCE</scope>
    <source>
        <strain evidence="1">3655</strain>
    </source>
</reference>
<evidence type="ECO:0000313" key="4">
    <source>
        <dbReference type="Proteomes" id="UP000837958"/>
    </source>
</evidence>
<dbReference type="RefSeq" id="WP_005655498.1">
    <property type="nucleotide sequence ID" value="NZ_AAZF01000001.1"/>
</dbReference>
<dbReference type="EMBL" id="OV040719">
    <property type="protein sequence ID" value="CAH0450202.1"/>
    <property type="molecule type" value="Genomic_DNA"/>
</dbReference>
<dbReference type="Pfam" id="PF16872">
    <property type="entry name" value="putAbiC"/>
    <property type="match status" value="1"/>
</dbReference>
<evidence type="ECO:0000313" key="3">
    <source>
        <dbReference type="Proteomes" id="UP000003185"/>
    </source>
</evidence>
<organism evidence="2 3">
    <name type="scientific">Haemophilus influenzae (strain NTHi 3655)</name>
    <dbReference type="NCBI Taxonomy" id="375177"/>
    <lineage>
        <taxon>Bacteria</taxon>
        <taxon>Pseudomonadati</taxon>
        <taxon>Pseudomonadota</taxon>
        <taxon>Gammaproteobacteria</taxon>
        <taxon>Pasteurellales</taxon>
        <taxon>Pasteurellaceae</taxon>
        <taxon>Haemophilus</taxon>
    </lineage>
</organism>
<dbReference type="Proteomes" id="UP000003185">
    <property type="component" value="Unassembled WGS sequence"/>
</dbReference>